<accession>A0A482XXN4</accession>
<proteinExistence type="predicted"/>
<dbReference type="Proteomes" id="UP000292704">
    <property type="component" value="Unassembled WGS sequence"/>
</dbReference>
<name>A0A482XXN4_9EURY</name>
<dbReference type="Pfam" id="PF12680">
    <property type="entry name" value="SnoaL_2"/>
    <property type="match status" value="1"/>
</dbReference>
<comment type="caution">
    <text evidence="2">The sequence shown here is derived from an EMBL/GenBank/DDBJ whole genome shotgun (WGS) entry which is preliminary data.</text>
</comment>
<dbReference type="InterPro" id="IPR032710">
    <property type="entry name" value="NTF2-like_dom_sf"/>
</dbReference>
<gene>
    <name evidence="2" type="ORF">ELS17_18215</name>
</gene>
<dbReference type="AlphaFoldDB" id="A0A482XXN4"/>
<dbReference type="PANTHER" id="PTHR41252">
    <property type="entry name" value="BLR2505 PROTEIN"/>
    <property type="match status" value="1"/>
</dbReference>
<dbReference type="PANTHER" id="PTHR41252:SF1">
    <property type="entry name" value="BLR2505 PROTEIN"/>
    <property type="match status" value="1"/>
</dbReference>
<evidence type="ECO:0000259" key="1">
    <source>
        <dbReference type="Pfam" id="PF12680"/>
    </source>
</evidence>
<feature type="domain" description="SnoaL-like" evidence="1">
    <location>
        <begin position="19"/>
        <end position="129"/>
    </location>
</feature>
<protein>
    <submittedName>
        <fullName evidence="2">Nuclear transport factor 2 family protein</fullName>
    </submittedName>
</protein>
<dbReference type="EMBL" id="SHMR01000011">
    <property type="protein sequence ID" value="RZH66296.1"/>
    <property type="molecule type" value="Genomic_DNA"/>
</dbReference>
<reference evidence="2 3" key="1">
    <citation type="submission" date="2019-02" db="EMBL/GenBank/DDBJ databases">
        <title>Genome analysis provides insights into bioremediation potentialities and Haloocin production by Natrinema altunense strain 4.1R isolated from Chott Douz in Tunisian desert.</title>
        <authorList>
            <person name="Najjari A."/>
            <person name="Youssef N."/>
            <person name="Ben Dhia O."/>
            <person name="Ferjani R."/>
            <person name="El Hidri D."/>
            <person name="Ouzari H.I."/>
            <person name="Cherif A."/>
        </authorList>
    </citation>
    <scope>NUCLEOTIDE SEQUENCE [LARGE SCALE GENOMIC DNA]</scope>
    <source>
        <strain evidence="2 3">4.1R</strain>
    </source>
</reference>
<sequence length="144" mass="15767">MTPTERRAAERTATRERLTAFYAAFNRVVTGRDGADELAPILEAGVVWTDATTGDRAGRTETGIDAVLENVVLATGQRVGHLQALPERFVDAGERTIVTGAYVGTVDGRAFDVPFAHAFAVRDGRIRRWTAYRDPTLERSVFDA</sequence>
<dbReference type="Gene3D" id="3.10.450.50">
    <property type="match status" value="1"/>
</dbReference>
<evidence type="ECO:0000313" key="2">
    <source>
        <dbReference type="EMBL" id="RZH66296.1"/>
    </source>
</evidence>
<dbReference type="RefSeq" id="WP_007107751.1">
    <property type="nucleotide sequence ID" value="NZ_JNCS01000007.1"/>
</dbReference>
<dbReference type="STRING" id="222984.GCA_000731985_02825"/>
<organism evidence="2 3">
    <name type="scientific">Natrinema altunense</name>
    <dbReference type="NCBI Taxonomy" id="222984"/>
    <lineage>
        <taxon>Archaea</taxon>
        <taxon>Methanobacteriati</taxon>
        <taxon>Methanobacteriota</taxon>
        <taxon>Stenosarchaea group</taxon>
        <taxon>Halobacteria</taxon>
        <taxon>Halobacteriales</taxon>
        <taxon>Natrialbaceae</taxon>
        <taxon>Natrinema</taxon>
    </lineage>
</organism>
<dbReference type="InterPro" id="IPR037401">
    <property type="entry name" value="SnoaL-like"/>
</dbReference>
<dbReference type="SUPFAM" id="SSF54427">
    <property type="entry name" value="NTF2-like"/>
    <property type="match status" value="1"/>
</dbReference>
<dbReference type="OrthoDB" id="183337at2157"/>
<evidence type="ECO:0000313" key="3">
    <source>
        <dbReference type="Proteomes" id="UP000292704"/>
    </source>
</evidence>